<reference evidence="2" key="1">
    <citation type="journal article" date="2018" name="Nat. Plants">
        <title>Whole-genome landscape of Medicago truncatula symbiotic genes.</title>
        <authorList>
            <person name="Pecrix Y."/>
            <person name="Staton S.E."/>
            <person name="Sallet E."/>
            <person name="Lelandais-Briere C."/>
            <person name="Moreau S."/>
            <person name="Carrere S."/>
            <person name="Blein T."/>
            <person name="Jardinaud M.F."/>
            <person name="Latrasse D."/>
            <person name="Zouine M."/>
            <person name="Zahm M."/>
            <person name="Kreplak J."/>
            <person name="Mayjonade B."/>
            <person name="Satge C."/>
            <person name="Perez M."/>
            <person name="Cauet S."/>
            <person name="Marande W."/>
            <person name="Chantry-Darmon C."/>
            <person name="Lopez-Roques C."/>
            <person name="Bouchez O."/>
            <person name="Berard A."/>
            <person name="Debelle F."/>
            <person name="Munos S."/>
            <person name="Bendahmane A."/>
            <person name="Berges H."/>
            <person name="Niebel A."/>
            <person name="Buitink J."/>
            <person name="Frugier F."/>
            <person name="Benhamed M."/>
            <person name="Crespi M."/>
            <person name="Gouzy J."/>
            <person name="Gamas P."/>
        </authorList>
    </citation>
    <scope>NUCLEOTIDE SEQUENCE [LARGE SCALE GENOMIC DNA]</scope>
    <source>
        <strain evidence="2">cv. Jemalong A17</strain>
    </source>
</reference>
<dbReference type="AlphaFoldDB" id="A0A396GQA9"/>
<organism evidence="1 2">
    <name type="scientific">Medicago truncatula</name>
    <name type="common">Barrel medic</name>
    <name type="synonym">Medicago tribuloides</name>
    <dbReference type="NCBI Taxonomy" id="3880"/>
    <lineage>
        <taxon>Eukaryota</taxon>
        <taxon>Viridiplantae</taxon>
        <taxon>Streptophyta</taxon>
        <taxon>Embryophyta</taxon>
        <taxon>Tracheophyta</taxon>
        <taxon>Spermatophyta</taxon>
        <taxon>Magnoliopsida</taxon>
        <taxon>eudicotyledons</taxon>
        <taxon>Gunneridae</taxon>
        <taxon>Pentapetalae</taxon>
        <taxon>rosids</taxon>
        <taxon>fabids</taxon>
        <taxon>Fabales</taxon>
        <taxon>Fabaceae</taxon>
        <taxon>Papilionoideae</taxon>
        <taxon>50 kb inversion clade</taxon>
        <taxon>NPAAA clade</taxon>
        <taxon>Hologalegina</taxon>
        <taxon>IRL clade</taxon>
        <taxon>Trifolieae</taxon>
        <taxon>Medicago</taxon>
    </lineage>
</organism>
<gene>
    <name evidence="1" type="ORF">MtrunA17_Chr8g0386541</name>
</gene>
<name>A0A396GQA9_MEDTR</name>
<dbReference type="Proteomes" id="UP000265566">
    <property type="component" value="Chromosome 8"/>
</dbReference>
<evidence type="ECO:0000313" key="2">
    <source>
        <dbReference type="Proteomes" id="UP000265566"/>
    </source>
</evidence>
<dbReference type="EMBL" id="PSQE01000008">
    <property type="protein sequence ID" value="RHN43322.1"/>
    <property type="molecule type" value="Genomic_DNA"/>
</dbReference>
<proteinExistence type="predicted"/>
<evidence type="ECO:0000313" key="1">
    <source>
        <dbReference type="EMBL" id="RHN43322.1"/>
    </source>
</evidence>
<dbReference type="Gramene" id="rna49877">
    <property type="protein sequence ID" value="RHN43322.1"/>
    <property type="gene ID" value="gene49877"/>
</dbReference>
<comment type="caution">
    <text evidence="1">The sequence shown here is derived from an EMBL/GenBank/DDBJ whole genome shotgun (WGS) entry which is preliminary data.</text>
</comment>
<protein>
    <submittedName>
        <fullName evidence="1">Uncharacterized protein</fullName>
    </submittedName>
</protein>
<accession>A0A396GQA9</accession>
<sequence length="47" mass="5538">MCRLGPGYMRLVQWSNYRAYGTHKDFKNKIKSVSQRSVSLSINKEFI</sequence>